<reference evidence="4" key="1">
    <citation type="submission" date="2018-02" db="EMBL/GenBank/DDBJ databases">
        <authorList>
            <person name="Cohen D.B."/>
            <person name="Kent A.D."/>
        </authorList>
    </citation>
    <scope>NUCLEOTIDE SEQUENCE</scope>
</reference>
<dbReference type="EMBL" id="OIVN01006483">
    <property type="protein sequence ID" value="SPD33990.1"/>
    <property type="molecule type" value="Genomic_DNA"/>
</dbReference>
<gene>
    <name evidence="4" type="ORF">FSB_LOCUS61872</name>
</gene>
<feature type="domain" description="GAG-pre-integrase" evidence="2">
    <location>
        <begin position="156"/>
        <end position="204"/>
    </location>
</feature>
<feature type="compositionally biased region" description="Basic and acidic residues" evidence="1">
    <location>
        <begin position="429"/>
        <end position="456"/>
    </location>
</feature>
<dbReference type="InterPro" id="IPR025724">
    <property type="entry name" value="GAG-pre-integrase_dom"/>
</dbReference>
<feature type="region of interest" description="Disordered" evidence="1">
    <location>
        <begin position="246"/>
        <end position="274"/>
    </location>
</feature>
<name>A0A2N9JBN6_FAGSY</name>
<dbReference type="AlphaFoldDB" id="A0A2N9JBN6"/>
<accession>A0A2N9JBN6</accession>
<dbReference type="InterPro" id="IPR054722">
    <property type="entry name" value="PolX-like_BBD"/>
</dbReference>
<dbReference type="Pfam" id="PF13976">
    <property type="entry name" value="gag_pre-integrs"/>
    <property type="match status" value="1"/>
</dbReference>
<feature type="domain" description="Retrovirus-related Pol polyprotein from transposon TNT 1-94-like beta-barrel" evidence="3">
    <location>
        <begin position="43"/>
        <end position="118"/>
    </location>
</feature>
<organism evidence="4">
    <name type="scientific">Fagus sylvatica</name>
    <name type="common">Beechnut</name>
    <dbReference type="NCBI Taxonomy" id="28930"/>
    <lineage>
        <taxon>Eukaryota</taxon>
        <taxon>Viridiplantae</taxon>
        <taxon>Streptophyta</taxon>
        <taxon>Embryophyta</taxon>
        <taxon>Tracheophyta</taxon>
        <taxon>Spermatophyta</taxon>
        <taxon>Magnoliopsida</taxon>
        <taxon>eudicotyledons</taxon>
        <taxon>Gunneridae</taxon>
        <taxon>Pentapetalae</taxon>
        <taxon>rosids</taxon>
        <taxon>fabids</taxon>
        <taxon>Fagales</taxon>
        <taxon>Fagaceae</taxon>
        <taxon>Fagus</taxon>
    </lineage>
</organism>
<feature type="region of interest" description="Disordered" evidence="1">
    <location>
        <begin position="429"/>
        <end position="458"/>
    </location>
</feature>
<evidence type="ECO:0000313" key="4">
    <source>
        <dbReference type="EMBL" id="SPD33990.1"/>
    </source>
</evidence>
<evidence type="ECO:0000259" key="3">
    <source>
        <dbReference type="Pfam" id="PF22936"/>
    </source>
</evidence>
<evidence type="ECO:0000256" key="1">
    <source>
        <dbReference type="SAM" id="MobiDB-lite"/>
    </source>
</evidence>
<dbReference type="Pfam" id="PF22936">
    <property type="entry name" value="Pol_BBD"/>
    <property type="match status" value="1"/>
</dbReference>
<evidence type="ECO:0000259" key="2">
    <source>
        <dbReference type="Pfam" id="PF13976"/>
    </source>
</evidence>
<protein>
    <submittedName>
        <fullName evidence="4">Uncharacterized protein</fullName>
    </submittedName>
</protein>
<feature type="compositionally biased region" description="Polar residues" evidence="1">
    <location>
        <begin position="259"/>
        <end position="268"/>
    </location>
</feature>
<proteinExistence type="predicted"/>
<sequence>MPDGHWTRLDRQVLGVIRLTMLRSVAHIVIKEKTTTNLMKAFSRASFQTTPHKEIIQNYVAGNFGKVYLADDETLDVVGMREIHIKMPNGSTWKIQKVQHIPSLKRNLISIGKLDEEGDAILFIGGIWKITKGAMVVARGRNIDTLFMTISPWERLAVANAGNDSSLWHYRLGHMSEKVMKVLSSKGKLPQLKSKFVPKSKKCTFIGYGSDEFGYRTSQKSNSSRIKSKKSELVNLDEYLESDLQSRDKEDQNKIAPQVEQQTPTTAVRSGKPKSYDKALQIEDSIKWELAVKDEMDSLMTNQIWEILKLPQWKKDLQNKWVYMIKEEHDVVRITTIGLVLRMVAAENMHLEQLYVKTTFLHGDLEEHTYMSQPQGCSDVVLDQKVVISKNIVFDEKSITKVFKKEKSQAADSSNNIGRSTVQVEIDELKSQSDEKPHSNDQEQDNTRSNKPECNKKPSVRYGFEDVVSYALLISSKDPSTFQEAIDNSENDK</sequence>